<gene>
    <name evidence="2" type="ORF">AMORRO_LOCUS6748</name>
</gene>
<proteinExistence type="predicted"/>
<evidence type="ECO:0000313" key="2">
    <source>
        <dbReference type="EMBL" id="CAG8577274.1"/>
    </source>
</evidence>
<dbReference type="OrthoDB" id="10254221at2759"/>
<dbReference type="InterPro" id="IPR036291">
    <property type="entry name" value="NAD(P)-bd_dom_sf"/>
</dbReference>
<evidence type="ECO:0000313" key="3">
    <source>
        <dbReference type="Proteomes" id="UP000789342"/>
    </source>
</evidence>
<dbReference type="AlphaFoldDB" id="A0A9N9BUT5"/>
<evidence type="ECO:0000256" key="1">
    <source>
        <dbReference type="SAM" id="MobiDB-lite"/>
    </source>
</evidence>
<dbReference type="Proteomes" id="UP000789342">
    <property type="component" value="Unassembled WGS sequence"/>
</dbReference>
<feature type="compositionally biased region" description="Low complexity" evidence="1">
    <location>
        <begin position="118"/>
        <end position="133"/>
    </location>
</feature>
<dbReference type="Gene3D" id="3.40.50.720">
    <property type="entry name" value="NAD(P)-binding Rossmann-like Domain"/>
    <property type="match status" value="1"/>
</dbReference>
<dbReference type="EMBL" id="CAJVPV010004663">
    <property type="protein sequence ID" value="CAG8577274.1"/>
    <property type="molecule type" value="Genomic_DNA"/>
</dbReference>
<comment type="caution">
    <text evidence="2">The sequence shown here is derived from an EMBL/GenBank/DDBJ whole genome shotgun (WGS) entry which is preliminary data.</text>
</comment>
<organism evidence="2 3">
    <name type="scientific">Acaulospora morrowiae</name>
    <dbReference type="NCBI Taxonomy" id="94023"/>
    <lineage>
        <taxon>Eukaryota</taxon>
        <taxon>Fungi</taxon>
        <taxon>Fungi incertae sedis</taxon>
        <taxon>Mucoromycota</taxon>
        <taxon>Glomeromycotina</taxon>
        <taxon>Glomeromycetes</taxon>
        <taxon>Diversisporales</taxon>
        <taxon>Acaulosporaceae</taxon>
        <taxon>Acaulospora</taxon>
    </lineage>
</organism>
<protein>
    <submittedName>
        <fullName evidence="2">13108_t:CDS:1</fullName>
    </submittedName>
</protein>
<dbReference type="SUPFAM" id="SSF51735">
    <property type="entry name" value="NAD(P)-binding Rossmann-fold domains"/>
    <property type="match status" value="1"/>
</dbReference>
<sequence>MVSYYGNPIPLLFPNYNSGCSSFSSPSNEEAVVLGATGELGTQIVNQALDASYHATALVRTFHLGKVIESQDVAINCIGPQLFGNDTDMIIESMVKNKVRRLIVITAQGIRTISGMDSSNSSSSSSSRNISNNEHNTKGYLMLPITSTSTQIPVILKDQKRFLVNFFQIRFSTIRNLRNDQLGN</sequence>
<keyword evidence="3" id="KW-1185">Reference proteome</keyword>
<name>A0A9N9BUT5_9GLOM</name>
<accession>A0A9N9BUT5</accession>
<reference evidence="2" key="1">
    <citation type="submission" date="2021-06" db="EMBL/GenBank/DDBJ databases">
        <authorList>
            <person name="Kallberg Y."/>
            <person name="Tangrot J."/>
            <person name="Rosling A."/>
        </authorList>
    </citation>
    <scope>NUCLEOTIDE SEQUENCE</scope>
    <source>
        <strain evidence="2">CL551</strain>
    </source>
</reference>
<feature type="region of interest" description="Disordered" evidence="1">
    <location>
        <begin position="115"/>
        <end position="135"/>
    </location>
</feature>